<keyword evidence="5" id="KW-0238">DNA-binding</keyword>
<evidence type="ECO:0000256" key="8">
    <source>
        <dbReference type="ARBA" id="ARBA00064832"/>
    </source>
</evidence>
<evidence type="ECO:0000313" key="13">
    <source>
        <dbReference type="EMBL" id="CAL4067657.1"/>
    </source>
</evidence>
<evidence type="ECO:0000259" key="12">
    <source>
        <dbReference type="PROSITE" id="PS51998"/>
    </source>
</evidence>
<dbReference type="GO" id="GO:0003677">
    <property type="term" value="F:DNA binding"/>
    <property type="evidence" value="ECO:0007669"/>
    <property type="project" value="UniProtKB-KW"/>
</dbReference>
<feature type="compositionally biased region" description="Basic and acidic residues" evidence="10">
    <location>
        <begin position="24"/>
        <end position="34"/>
    </location>
</feature>
<feature type="domain" description="DEK-C" evidence="12">
    <location>
        <begin position="365"/>
        <end position="421"/>
    </location>
</feature>
<evidence type="ECO:0000259" key="11">
    <source>
        <dbReference type="PROSITE" id="PS50800"/>
    </source>
</evidence>
<evidence type="ECO:0000256" key="1">
    <source>
        <dbReference type="ARBA" id="ARBA00004123"/>
    </source>
</evidence>
<evidence type="ECO:0000313" key="14">
    <source>
        <dbReference type="Proteomes" id="UP001497623"/>
    </source>
</evidence>
<evidence type="ECO:0000256" key="3">
    <source>
        <dbReference type="ARBA" id="ARBA00022765"/>
    </source>
</evidence>
<dbReference type="PROSITE" id="PS50800">
    <property type="entry name" value="SAP"/>
    <property type="match status" value="1"/>
</dbReference>
<evidence type="ECO:0000256" key="2">
    <source>
        <dbReference type="ARBA" id="ARBA00022553"/>
    </source>
</evidence>
<dbReference type="PANTHER" id="PTHR13468:SF1">
    <property type="entry name" value="PROTEIN DEK"/>
    <property type="match status" value="1"/>
</dbReference>
<dbReference type="GO" id="GO:2000779">
    <property type="term" value="P:regulation of double-strand break repair"/>
    <property type="evidence" value="ECO:0007669"/>
    <property type="project" value="TreeGrafter"/>
</dbReference>
<evidence type="ECO:0000256" key="7">
    <source>
        <dbReference type="ARBA" id="ARBA00056057"/>
    </source>
</evidence>
<keyword evidence="14" id="KW-1185">Reference proteome</keyword>
<dbReference type="FunFam" id="1.10.10.60:FF:000148">
    <property type="entry name" value="Dek, isoform B"/>
    <property type="match status" value="1"/>
</dbReference>
<accession>A0AAV2Q3T3</accession>
<comment type="subcellular location">
    <subcellularLocation>
        <location evidence="1">Nucleus</location>
    </subcellularLocation>
</comment>
<keyword evidence="2" id="KW-0597">Phosphoprotein</keyword>
<feature type="compositionally biased region" description="Basic residues" evidence="10">
    <location>
        <begin position="303"/>
        <end position="340"/>
    </location>
</feature>
<keyword evidence="3" id="KW-0013">ADP-ribosylation</keyword>
<feature type="compositionally biased region" description="Acidic residues" evidence="10">
    <location>
        <begin position="47"/>
        <end position="69"/>
    </location>
</feature>
<dbReference type="Gene3D" id="1.10.10.60">
    <property type="entry name" value="Homeodomain-like"/>
    <property type="match status" value="1"/>
</dbReference>
<comment type="subunit">
    <text evidence="8">Found in a mRNA splicing-dependent exon junction complex (EJC) with DEK, RBM8A, RNPS1, SRRM1 and ALYREF/THOC4. Interacts with histones H2A, H2B, H3, H4, acetylated histone H4, non-phosphorylated DAXX and HDAC2. Component of the B-WICH complex, at least composed of SMARCA5/SNF2H, BAZ1B/WSTF, SF3B1, DEK, MYO1C, ERCC6, MYBBP1A and DDX21. Binds DNA.</text>
</comment>
<proteinExistence type="predicted"/>
<reference evidence="13 14" key="1">
    <citation type="submission" date="2024-05" db="EMBL/GenBank/DDBJ databases">
        <authorList>
            <person name="Wallberg A."/>
        </authorList>
    </citation>
    <scope>NUCLEOTIDE SEQUENCE [LARGE SCALE GENOMIC DNA]</scope>
</reference>
<feature type="compositionally biased region" description="Low complexity" evidence="10">
    <location>
        <begin position="272"/>
        <end position="290"/>
    </location>
</feature>
<dbReference type="GO" id="GO:0005634">
    <property type="term" value="C:nucleus"/>
    <property type="evidence" value="ECO:0007669"/>
    <property type="project" value="UniProtKB-SubCell"/>
</dbReference>
<evidence type="ECO:0000256" key="10">
    <source>
        <dbReference type="SAM" id="MobiDB-lite"/>
    </source>
</evidence>
<comment type="function">
    <text evidence="7">Involved in chromatin organization.</text>
</comment>
<feature type="region of interest" description="Disordered" evidence="10">
    <location>
        <begin position="227"/>
        <end position="372"/>
    </location>
</feature>
<comment type="caution">
    <text evidence="13">The sequence shown here is derived from an EMBL/GenBank/DDBJ whole genome shotgun (WGS) entry which is preliminary data.</text>
</comment>
<dbReference type="SMART" id="SM00513">
    <property type="entry name" value="SAP"/>
    <property type="match status" value="1"/>
</dbReference>
<feature type="domain" description="SAP" evidence="11">
    <location>
        <begin position="187"/>
        <end position="221"/>
    </location>
</feature>
<evidence type="ECO:0000256" key="4">
    <source>
        <dbReference type="ARBA" id="ARBA00022853"/>
    </source>
</evidence>
<keyword evidence="6" id="KW-0539">Nucleus</keyword>
<dbReference type="SUPFAM" id="SSF68906">
    <property type="entry name" value="SAP domain"/>
    <property type="match status" value="1"/>
</dbReference>
<dbReference type="PRINTS" id="PR01503">
    <property type="entry name" value="TREACLE"/>
</dbReference>
<protein>
    <recommendedName>
        <fullName evidence="9">Protein DEK</fullName>
    </recommendedName>
</protein>
<dbReference type="SUPFAM" id="SSF109715">
    <property type="entry name" value="DEK C-terminal domain"/>
    <property type="match status" value="1"/>
</dbReference>
<dbReference type="EMBL" id="CAXKWB010002771">
    <property type="protein sequence ID" value="CAL4067657.1"/>
    <property type="molecule type" value="Genomic_DNA"/>
</dbReference>
<evidence type="ECO:0000256" key="5">
    <source>
        <dbReference type="ARBA" id="ARBA00023125"/>
    </source>
</evidence>
<keyword evidence="4" id="KW-0156">Chromatin regulator</keyword>
<dbReference type="AlphaFoldDB" id="A0AAV2Q3T3"/>
<evidence type="ECO:0000256" key="9">
    <source>
        <dbReference type="ARBA" id="ARBA00074520"/>
    </source>
</evidence>
<feature type="compositionally biased region" description="Acidic residues" evidence="10">
    <location>
        <begin position="346"/>
        <end position="356"/>
    </location>
</feature>
<dbReference type="Proteomes" id="UP001497623">
    <property type="component" value="Unassembled WGS sequence"/>
</dbReference>
<sequence length="421" mass="46662">MAEEDTKTDINEAKEANEVGESENNERDESKENISDSENTQKNGDEKENEDVEESKENEDEDGDGDGDESKENIAISENTPKKPGVPLYDQPLTQSGKRVRAKAEVFKVEQKKEFEYVFNGSGTALGEIAYIEQTLNKEIQDDLKKLHSVCFGRTGDKLTARKHLKQFNGLTFVKDDEKYIAKLNNMDRFVSTDLKNMCRILGLERSGKKPELIVRVLDFLLKPEDSGKTVVSSKKKRKSKSGSKKRSDTGKKRGPRKSKGGDTENDDTANDDSTANDTADSSDSGSDGSDSSDSEPEEKPKKTPGKKPAKTPAKKTPAKKTPAKKTPAKKTPAKKAATKRSKDEVDSDSDSSDDEPLIKKTKAPPSNDEIKQKVEKILDGADLEEVTMKTVCKQIYEMYPGFDLTDRKSFIKDTVKSIIS</sequence>
<gene>
    <name evidence="13" type="ORF">MNOR_LOCUS6645</name>
</gene>
<dbReference type="InterPro" id="IPR014876">
    <property type="entry name" value="DEK_C"/>
</dbReference>
<dbReference type="GO" id="GO:0042393">
    <property type="term" value="F:histone binding"/>
    <property type="evidence" value="ECO:0007669"/>
    <property type="project" value="TreeGrafter"/>
</dbReference>
<dbReference type="Pfam" id="PF08766">
    <property type="entry name" value="DEK_C"/>
    <property type="match status" value="1"/>
</dbReference>
<feature type="region of interest" description="Disordered" evidence="10">
    <location>
        <begin position="1"/>
        <end position="97"/>
    </location>
</feature>
<dbReference type="PANTHER" id="PTHR13468">
    <property type="entry name" value="DEK PROTEIN"/>
    <property type="match status" value="1"/>
</dbReference>
<dbReference type="PROSITE" id="PS51998">
    <property type="entry name" value="DEK_C"/>
    <property type="match status" value="1"/>
</dbReference>
<organism evidence="13 14">
    <name type="scientific">Meganyctiphanes norvegica</name>
    <name type="common">Northern krill</name>
    <name type="synonym">Thysanopoda norvegica</name>
    <dbReference type="NCBI Taxonomy" id="48144"/>
    <lineage>
        <taxon>Eukaryota</taxon>
        <taxon>Metazoa</taxon>
        <taxon>Ecdysozoa</taxon>
        <taxon>Arthropoda</taxon>
        <taxon>Crustacea</taxon>
        <taxon>Multicrustacea</taxon>
        <taxon>Malacostraca</taxon>
        <taxon>Eumalacostraca</taxon>
        <taxon>Eucarida</taxon>
        <taxon>Euphausiacea</taxon>
        <taxon>Euphausiidae</taxon>
        <taxon>Meganyctiphanes</taxon>
    </lineage>
</organism>
<name>A0AAV2Q3T3_MEGNR</name>
<feature type="compositionally biased region" description="Basic and acidic residues" evidence="10">
    <location>
        <begin position="1"/>
        <end position="17"/>
    </location>
</feature>
<dbReference type="InterPro" id="IPR003034">
    <property type="entry name" value="SAP_dom"/>
</dbReference>
<dbReference type="InterPro" id="IPR044198">
    <property type="entry name" value="DEK"/>
</dbReference>
<evidence type="ECO:0000256" key="6">
    <source>
        <dbReference type="ARBA" id="ARBA00023242"/>
    </source>
</evidence>
<dbReference type="GO" id="GO:0006325">
    <property type="term" value="P:chromatin organization"/>
    <property type="evidence" value="ECO:0007669"/>
    <property type="project" value="UniProtKB-KW"/>
</dbReference>
<feature type="compositionally biased region" description="Basic residues" evidence="10">
    <location>
        <begin position="234"/>
        <end position="245"/>
    </location>
</feature>
<dbReference type="InterPro" id="IPR036361">
    <property type="entry name" value="SAP_dom_sf"/>
</dbReference>